<dbReference type="Proteomes" id="UP001189429">
    <property type="component" value="Unassembled WGS sequence"/>
</dbReference>
<dbReference type="EMBL" id="CAUYUJ010010911">
    <property type="protein sequence ID" value="CAK0830505.1"/>
    <property type="molecule type" value="Genomic_DNA"/>
</dbReference>
<protein>
    <submittedName>
        <fullName evidence="2">Uncharacterized protein</fullName>
    </submittedName>
</protein>
<feature type="compositionally biased region" description="Low complexity" evidence="1">
    <location>
        <begin position="71"/>
        <end position="90"/>
    </location>
</feature>
<gene>
    <name evidence="2" type="ORF">PCOR1329_LOCUS29138</name>
</gene>
<feature type="non-terminal residue" evidence="2">
    <location>
        <position position="1"/>
    </location>
</feature>
<reference evidence="2" key="1">
    <citation type="submission" date="2023-10" db="EMBL/GenBank/DDBJ databases">
        <authorList>
            <person name="Chen Y."/>
            <person name="Shah S."/>
            <person name="Dougan E. K."/>
            <person name="Thang M."/>
            <person name="Chan C."/>
        </authorList>
    </citation>
    <scope>NUCLEOTIDE SEQUENCE [LARGE SCALE GENOMIC DNA]</scope>
</reference>
<sequence>VPVAGQLLRRAPGAVQPGQPPHQRHHQRRAEPRPVPDEPPGQRRAAARGAVPAGAGVVPVDRRHAHQQQDALAARRARAGAAGRAGPAAGEGVACLGGGARPPHGAPAVGRHRQAGARRGEQRQRDVFHE</sequence>
<name>A0ABN9SGF9_9DINO</name>
<evidence type="ECO:0000256" key="1">
    <source>
        <dbReference type="SAM" id="MobiDB-lite"/>
    </source>
</evidence>
<evidence type="ECO:0000313" key="2">
    <source>
        <dbReference type="EMBL" id="CAK0830505.1"/>
    </source>
</evidence>
<proteinExistence type="predicted"/>
<feature type="compositionally biased region" description="Low complexity" evidence="1">
    <location>
        <begin position="42"/>
        <end position="59"/>
    </location>
</feature>
<feature type="compositionally biased region" description="Basic and acidic residues" evidence="1">
    <location>
        <begin position="118"/>
        <end position="130"/>
    </location>
</feature>
<evidence type="ECO:0000313" key="3">
    <source>
        <dbReference type="Proteomes" id="UP001189429"/>
    </source>
</evidence>
<keyword evidence="3" id="KW-1185">Reference proteome</keyword>
<accession>A0ABN9SGF9</accession>
<comment type="caution">
    <text evidence="2">The sequence shown here is derived from an EMBL/GenBank/DDBJ whole genome shotgun (WGS) entry which is preliminary data.</text>
</comment>
<organism evidence="2 3">
    <name type="scientific">Prorocentrum cordatum</name>
    <dbReference type="NCBI Taxonomy" id="2364126"/>
    <lineage>
        <taxon>Eukaryota</taxon>
        <taxon>Sar</taxon>
        <taxon>Alveolata</taxon>
        <taxon>Dinophyceae</taxon>
        <taxon>Prorocentrales</taxon>
        <taxon>Prorocentraceae</taxon>
        <taxon>Prorocentrum</taxon>
    </lineage>
</organism>
<feature type="region of interest" description="Disordered" evidence="1">
    <location>
        <begin position="1"/>
        <end position="130"/>
    </location>
</feature>
<feature type="non-terminal residue" evidence="2">
    <location>
        <position position="130"/>
    </location>
</feature>